<proteinExistence type="predicted"/>
<keyword evidence="2" id="KW-0472">Membrane</keyword>
<feature type="region of interest" description="Disordered" evidence="1">
    <location>
        <begin position="45"/>
        <end position="101"/>
    </location>
</feature>
<evidence type="ECO:0000256" key="1">
    <source>
        <dbReference type="SAM" id="MobiDB-lite"/>
    </source>
</evidence>
<feature type="transmembrane region" description="Helical" evidence="2">
    <location>
        <begin position="179"/>
        <end position="202"/>
    </location>
</feature>
<feature type="compositionally biased region" description="Polar residues" evidence="1">
    <location>
        <begin position="46"/>
        <end position="57"/>
    </location>
</feature>
<name>A0A9W8K5B8_9AGAR</name>
<evidence type="ECO:0000313" key="4">
    <source>
        <dbReference type="Proteomes" id="UP001148786"/>
    </source>
</evidence>
<comment type="caution">
    <text evidence="3">The sequence shown here is derived from an EMBL/GenBank/DDBJ whole genome shotgun (WGS) entry which is preliminary data.</text>
</comment>
<keyword evidence="4" id="KW-1185">Reference proteome</keyword>
<dbReference type="EMBL" id="JANKHO010000224">
    <property type="protein sequence ID" value="KAJ3512985.1"/>
    <property type="molecule type" value="Genomic_DNA"/>
</dbReference>
<keyword evidence="2" id="KW-1133">Transmembrane helix</keyword>
<gene>
    <name evidence="3" type="ORF">NLJ89_g3204</name>
</gene>
<sequence>MDPFSLMAWSSITQNVTAQRAHKSVPGGLTLSVLRLDEPFRERELQSFNDIPQSKNKASAVGSSLAEDPTVSTGSDDDASWTAAPANDSDSDEANSASPISIERRACKDPDVLDLPQLEKLEVKVSKYDVVSILADNFAYPRVCTVTNRENTHLRLLRFFRGSHLHPPLQRLEIHDHQMVPATTIALLCAVAYAIALGVGVFHENDPHQITEMDSVWMSSSQATLAEKGLEPALDENRKRWGDFWYEDLVPELHVSNWSLKHQEMSIRTHVGWGKLPRIF</sequence>
<evidence type="ECO:0000256" key="2">
    <source>
        <dbReference type="SAM" id="Phobius"/>
    </source>
</evidence>
<accession>A0A9W8K5B8</accession>
<protein>
    <submittedName>
        <fullName evidence="3">Uncharacterized protein</fullName>
    </submittedName>
</protein>
<dbReference type="Proteomes" id="UP001148786">
    <property type="component" value="Unassembled WGS sequence"/>
</dbReference>
<reference evidence="3" key="1">
    <citation type="submission" date="2022-07" db="EMBL/GenBank/DDBJ databases">
        <title>Genome Sequence of Agrocybe chaxingu.</title>
        <authorList>
            <person name="Buettner E."/>
        </authorList>
    </citation>
    <scope>NUCLEOTIDE SEQUENCE</scope>
    <source>
        <strain evidence="3">MP-N11</strain>
    </source>
</reference>
<dbReference type="AlphaFoldDB" id="A0A9W8K5B8"/>
<organism evidence="3 4">
    <name type="scientific">Agrocybe chaxingu</name>
    <dbReference type="NCBI Taxonomy" id="84603"/>
    <lineage>
        <taxon>Eukaryota</taxon>
        <taxon>Fungi</taxon>
        <taxon>Dikarya</taxon>
        <taxon>Basidiomycota</taxon>
        <taxon>Agaricomycotina</taxon>
        <taxon>Agaricomycetes</taxon>
        <taxon>Agaricomycetidae</taxon>
        <taxon>Agaricales</taxon>
        <taxon>Agaricineae</taxon>
        <taxon>Strophariaceae</taxon>
        <taxon>Agrocybe</taxon>
    </lineage>
</organism>
<evidence type="ECO:0000313" key="3">
    <source>
        <dbReference type="EMBL" id="KAJ3512985.1"/>
    </source>
</evidence>
<feature type="compositionally biased region" description="Low complexity" evidence="1">
    <location>
        <begin position="83"/>
        <end position="99"/>
    </location>
</feature>
<keyword evidence="2" id="KW-0812">Transmembrane</keyword>